<evidence type="ECO:0000313" key="5">
    <source>
        <dbReference type="EMBL" id="TSD57850.1"/>
    </source>
</evidence>
<evidence type="ECO:0000256" key="2">
    <source>
        <dbReference type="SAM" id="SignalP"/>
    </source>
</evidence>
<evidence type="ECO:0000313" key="6">
    <source>
        <dbReference type="Proteomes" id="UP000316988"/>
    </source>
</evidence>
<name>A0A554RUW8_9ACTN</name>
<dbReference type="AlphaFoldDB" id="A0A554RUW8"/>
<dbReference type="InterPro" id="IPR023158">
    <property type="entry name" value="YerB-like_sf"/>
</dbReference>
<dbReference type="InterPro" id="IPR035328">
    <property type="entry name" value="DUF3048_C"/>
</dbReference>
<dbReference type="Gene3D" id="3.50.90.10">
    <property type="entry name" value="YerB-like"/>
    <property type="match status" value="1"/>
</dbReference>
<evidence type="ECO:0000259" key="3">
    <source>
        <dbReference type="Pfam" id="PF11258"/>
    </source>
</evidence>
<evidence type="ECO:0000259" key="4">
    <source>
        <dbReference type="Pfam" id="PF17479"/>
    </source>
</evidence>
<comment type="caution">
    <text evidence="5">The sequence shown here is derived from an EMBL/GenBank/DDBJ whole genome shotgun (WGS) entry which is preliminary data.</text>
</comment>
<dbReference type="Pfam" id="PF17479">
    <property type="entry name" value="DUF3048_C"/>
    <property type="match status" value="1"/>
</dbReference>
<dbReference type="PROSITE" id="PS51257">
    <property type="entry name" value="PROKAR_LIPOPROTEIN"/>
    <property type="match status" value="1"/>
</dbReference>
<feature type="chain" id="PRO_5022238312" evidence="2">
    <location>
        <begin position="23"/>
        <end position="327"/>
    </location>
</feature>
<dbReference type="InterPro" id="IPR021416">
    <property type="entry name" value="DUF3048_N"/>
</dbReference>
<dbReference type="RefSeq" id="WP_143914478.1">
    <property type="nucleotide sequence ID" value="NZ_VLNT01000017.1"/>
</dbReference>
<keyword evidence="6" id="KW-1185">Reference proteome</keyword>
<evidence type="ECO:0000256" key="1">
    <source>
        <dbReference type="SAM" id="MobiDB-lite"/>
    </source>
</evidence>
<feature type="domain" description="DUF3048" evidence="4">
    <location>
        <begin position="215"/>
        <end position="314"/>
    </location>
</feature>
<sequence length="327" mass="33943">MKLRAVIAASTAALLLAACSSGDDSEPDPDQKDGSELVQSSPLTGERLEDGLPQNAPLAVKIDNTSAGAPQVGLDRADLVVEETVEGGATRLAAIFYSDMPEEVGHVRSLRATDIGIAKPANAHVVASGGAGQTMDRMRQAEVPVVSEDGGNGGFSRQPGKGAPYNVLANLAQISGDLGPIAPTVPYLPWAENEEDATSSETAATTATVRFAPFHTTEWAHGDGGWTRSNGIADPEFTARNLIVLFADERDAGYTDPAGNPVPETDFVGEGRAVVFAGGSVIEGAWSKEDHGSQIQLADAEGNAIQLAPGKSWIELVNNSTADVSWG</sequence>
<keyword evidence="2" id="KW-0732">Signal</keyword>
<dbReference type="SUPFAM" id="SSF159774">
    <property type="entry name" value="YerB-like"/>
    <property type="match status" value="1"/>
</dbReference>
<organism evidence="5 6">
    <name type="scientific">Aeromicrobium piscarium</name>
    <dbReference type="NCBI Taxonomy" id="2590901"/>
    <lineage>
        <taxon>Bacteria</taxon>
        <taxon>Bacillati</taxon>
        <taxon>Actinomycetota</taxon>
        <taxon>Actinomycetes</taxon>
        <taxon>Propionibacteriales</taxon>
        <taxon>Nocardioidaceae</taxon>
        <taxon>Aeromicrobium</taxon>
    </lineage>
</organism>
<feature type="signal peptide" evidence="2">
    <location>
        <begin position="1"/>
        <end position="22"/>
    </location>
</feature>
<protein>
    <submittedName>
        <fullName evidence="5">DUF3048 domain-containing protein</fullName>
    </submittedName>
</protein>
<dbReference type="EMBL" id="VLNT01000017">
    <property type="protein sequence ID" value="TSD57850.1"/>
    <property type="molecule type" value="Genomic_DNA"/>
</dbReference>
<accession>A0A554RUW8</accession>
<feature type="domain" description="DUF3048" evidence="3">
    <location>
        <begin position="43"/>
        <end position="175"/>
    </location>
</feature>
<dbReference type="Pfam" id="PF11258">
    <property type="entry name" value="DUF3048"/>
    <property type="match status" value="1"/>
</dbReference>
<reference evidence="5 6" key="1">
    <citation type="submission" date="2019-07" db="EMBL/GenBank/DDBJ databases">
        <authorList>
            <person name="Zhao L.H."/>
        </authorList>
    </citation>
    <scope>NUCLEOTIDE SEQUENCE [LARGE SCALE GENOMIC DNA]</scope>
    <source>
        <strain evidence="5 6">Co35</strain>
    </source>
</reference>
<proteinExistence type="predicted"/>
<gene>
    <name evidence="5" type="ORF">FNM00_15625</name>
</gene>
<dbReference type="Proteomes" id="UP000316988">
    <property type="component" value="Unassembled WGS sequence"/>
</dbReference>
<feature type="region of interest" description="Disordered" evidence="1">
    <location>
        <begin position="20"/>
        <end position="51"/>
    </location>
</feature>
<dbReference type="OrthoDB" id="9779102at2"/>